<keyword evidence="2" id="KW-1185">Reference proteome</keyword>
<proteinExistence type="predicted"/>
<gene>
    <name evidence="1" type="ORF">TPAB3V08_LOCUS10504</name>
</gene>
<protein>
    <submittedName>
        <fullName evidence="1">Uncharacterized protein</fullName>
    </submittedName>
</protein>
<dbReference type="Proteomes" id="UP001153148">
    <property type="component" value="Unassembled WGS sequence"/>
</dbReference>
<sequence length="152" mass="16766">MCSIDTTTNRVYLNDILLDINVKENSSLKVLPYWAALPSTAATKKEPAPIHREARRTTEQDCVTVSKLLIPSKIKAWGKNLYLIDGVLITLMRKVEFSGSAPAFLWRESRKPFRKTTLGTPDLDSNPNLPVIGRTVNKLDVLDTGAGAATEA</sequence>
<organism evidence="1 2">
    <name type="scientific">Timema podura</name>
    <name type="common">Walking stick</name>
    <dbReference type="NCBI Taxonomy" id="61482"/>
    <lineage>
        <taxon>Eukaryota</taxon>
        <taxon>Metazoa</taxon>
        <taxon>Ecdysozoa</taxon>
        <taxon>Arthropoda</taxon>
        <taxon>Hexapoda</taxon>
        <taxon>Insecta</taxon>
        <taxon>Pterygota</taxon>
        <taxon>Neoptera</taxon>
        <taxon>Polyneoptera</taxon>
        <taxon>Phasmatodea</taxon>
        <taxon>Timematodea</taxon>
        <taxon>Timematoidea</taxon>
        <taxon>Timematidae</taxon>
        <taxon>Timema</taxon>
    </lineage>
</organism>
<dbReference type="EMBL" id="CAJPIN010027348">
    <property type="protein sequence ID" value="CAG2063557.1"/>
    <property type="molecule type" value="Genomic_DNA"/>
</dbReference>
<evidence type="ECO:0000313" key="2">
    <source>
        <dbReference type="Proteomes" id="UP001153148"/>
    </source>
</evidence>
<feature type="non-terminal residue" evidence="1">
    <location>
        <position position="152"/>
    </location>
</feature>
<name>A0ABN7PC06_TIMPD</name>
<comment type="caution">
    <text evidence="1">The sequence shown here is derived from an EMBL/GenBank/DDBJ whole genome shotgun (WGS) entry which is preliminary data.</text>
</comment>
<evidence type="ECO:0000313" key="1">
    <source>
        <dbReference type="EMBL" id="CAG2063557.1"/>
    </source>
</evidence>
<accession>A0ABN7PC06</accession>
<reference evidence="1" key="1">
    <citation type="submission" date="2021-03" db="EMBL/GenBank/DDBJ databases">
        <authorList>
            <person name="Tran Van P."/>
        </authorList>
    </citation>
    <scope>NUCLEOTIDE SEQUENCE</scope>
</reference>